<dbReference type="AlphaFoldDB" id="A0A1F5YCL5"/>
<dbReference type="InterPro" id="IPR051626">
    <property type="entry name" value="Oxidoreductase_gamma_subunit"/>
</dbReference>
<dbReference type="InterPro" id="IPR011894">
    <property type="entry name" value="PorC_KorC"/>
</dbReference>
<protein>
    <recommendedName>
        <fullName evidence="2">Pyruvate/ketoisovalerate oxidoreductase catalytic domain-containing protein</fullName>
    </recommendedName>
</protein>
<proteinExistence type="predicted"/>
<dbReference type="SUPFAM" id="SSF53323">
    <property type="entry name" value="Pyruvate-ferredoxin oxidoreductase, PFOR, domain III"/>
    <property type="match status" value="1"/>
</dbReference>
<evidence type="ECO:0000259" key="2">
    <source>
        <dbReference type="Pfam" id="PF01558"/>
    </source>
</evidence>
<dbReference type="InterPro" id="IPR002869">
    <property type="entry name" value="Pyrv_flavodox_OxRed_cen"/>
</dbReference>
<name>A0A1F5YCL5_9BACT</name>
<dbReference type="Pfam" id="PF01558">
    <property type="entry name" value="POR"/>
    <property type="match status" value="1"/>
</dbReference>
<dbReference type="GO" id="GO:0016625">
    <property type="term" value="F:oxidoreductase activity, acting on the aldehyde or oxo group of donors, iron-sulfur protein as acceptor"/>
    <property type="evidence" value="ECO:0007669"/>
    <property type="project" value="InterPro"/>
</dbReference>
<accession>A0A1F5YCL5</accession>
<dbReference type="PANTHER" id="PTHR43366">
    <property type="entry name" value="PYRUVATE SYNTHASE SUBUNIT PORC"/>
    <property type="match status" value="1"/>
</dbReference>
<evidence type="ECO:0000313" key="4">
    <source>
        <dbReference type="Proteomes" id="UP000176992"/>
    </source>
</evidence>
<dbReference type="NCBIfam" id="TIGR02175">
    <property type="entry name" value="PorC_KorC"/>
    <property type="match status" value="1"/>
</dbReference>
<dbReference type="EMBL" id="MFIV01000197">
    <property type="protein sequence ID" value="OGF97893.1"/>
    <property type="molecule type" value="Genomic_DNA"/>
</dbReference>
<evidence type="ECO:0000313" key="3">
    <source>
        <dbReference type="EMBL" id="OGF97893.1"/>
    </source>
</evidence>
<comment type="caution">
    <text evidence="3">The sequence shown here is derived from an EMBL/GenBank/DDBJ whole genome shotgun (WGS) entry which is preliminary data.</text>
</comment>
<organism evidence="3 4">
    <name type="scientific">Candidatus Glassbacteria bacterium GWA2_58_10</name>
    <dbReference type="NCBI Taxonomy" id="1817865"/>
    <lineage>
        <taxon>Bacteria</taxon>
        <taxon>Candidatus Glassiibacteriota</taxon>
    </lineage>
</organism>
<dbReference type="Gene3D" id="3.40.920.10">
    <property type="entry name" value="Pyruvate-ferredoxin oxidoreductase, PFOR, domain III"/>
    <property type="match status" value="1"/>
</dbReference>
<dbReference type="Proteomes" id="UP000176992">
    <property type="component" value="Unassembled WGS sequence"/>
</dbReference>
<sequence>MIEIRIHGRGGQGAVVATHVLAEALFREGKWVQAFPHFGVERRGAPVAAFVRYDERPIELRCHIYTPDYVIILDPTLAGSPAAVEGLRSGGGLLVNSSLPPEELGLAGEFRAACVDASNIALKYGLGSIASPIVNTAILGAFARFSNVVSLNSIIDAVSGLIQRQTEINIQAVRESYESLKLPVIVKSKASR</sequence>
<reference evidence="3 4" key="1">
    <citation type="journal article" date="2016" name="Nat. Commun.">
        <title>Thousands of microbial genomes shed light on interconnected biogeochemical processes in an aquifer system.</title>
        <authorList>
            <person name="Anantharaman K."/>
            <person name="Brown C.T."/>
            <person name="Hug L.A."/>
            <person name="Sharon I."/>
            <person name="Castelle C.J."/>
            <person name="Probst A.J."/>
            <person name="Thomas B.C."/>
            <person name="Singh A."/>
            <person name="Wilkins M.J."/>
            <person name="Karaoz U."/>
            <person name="Brodie E.L."/>
            <person name="Williams K.H."/>
            <person name="Hubbard S.S."/>
            <person name="Banfield J.F."/>
        </authorList>
    </citation>
    <scope>NUCLEOTIDE SEQUENCE [LARGE SCALE GENOMIC DNA]</scope>
</reference>
<evidence type="ECO:0000256" key="1">
    <source>
        <dbReference type="ARBA" id="ARBA00023002"/>
    </source>
</evidence>
<dbReference type="PANTHER" id="PTHR43366:SF1">
    <property type="entry name" value="PYRUVATE SYNTHASE SUBUNIT PORC"/>
    <property type="match status" value="1"/>
</dbReference>
<gene>
    <name evidence="3" type="ORF">A2Z86_10040</name>
</gene>
<keyword evidence="1" id="KW-0560">Oxidoreductase</keyword>
<dbReference type="InterPro" id="IPR019752">
    <property type="entry name" value="Pyrv/ketoisovalerate_OxRed_cat"/>
</dbReference>
<feature type="domain" description="Pyruvate/ketoisovalerate oxidoreductase catalytic" evidence="2">
    <location>
        <begin position="10"/>
        <end position="178"/>
    </location>
</feature>